<gene>
    <name evidence="1" type="ORF">TWF718_006317</name>
</gene>
<sequence length="126" mass="13803">MVRSLAMFVCVYRSYRIPATGTPQKSVLFGLAIDVVNVVKGGYLITEQVVVWGCTFHLELAGESLGQPGIWAWGFLRIQSFGAANMKPFGHGARGDIVTSAMVDFTLKRIKECRLTSNNLASMSIM</sequence>
<evidence type="ECO:0000313" key="1">
    <source>
        <dbReference type="EMBL" id="KAK6348529.1"/>
    </source>
</evidence>
<name>A0AAN8MT98_9PEZI</name>
<accession>A0AAN8MT98</accession>
<comment type="caution">
    <text evidence="1">The sequence shown here is derived from an EMBL/GenBank/DDBJ whole genome shotgun (WGS) entry which is preliminary data.</text>
</comment>
<dbReference type="Proteomes" id="UP001313282">
    <property type="component" value="Unassembled WGS sequence"/>
</dbReference>
<reference evidence="1 2" key="1">
    <citation type="submission" date="2019-10" db="EMBL/GenBank/DDBJ databases">
        <authorList>
            <person name="Palmer J.M."/>
        </authorList>
    </citation>
    <scope>NUCLEOTIDE SEQUENCE [LARGE SCALE GENOMIC DNA]</scope>
    <source>
        <strain evidence="1 2">TWF718</strain>
    </source>
</reference>
<proteinExistence type="predicted"/>
<keyword evidence="2" id="KW-1185">Reference proteome</keyword>
<organism evidence="1 2">
    <name type="scientific">Orbilia javanica</name>
    <dbReference type="NCBI Taxonomy" id="47235"/>
    <lineage>
        <taxon>Eukaryota</taxon>
        <taxon>Fungi</taxon>
        <taxon>Dikarya</taxon>
        <taxon>Ascomycota</taxon>
        <taxon>Pezizomycotina</taxon>
        <taxon>Orbiliomycetes</taxon>
        <taxon>Orbiliales</taxon>
        <taxon>Orbiliaceae</taxon>
        <taxon>Orbilia</taxon>
    </lineage>
</organism>
<evidence type="ECO:0000313" key="2">
    <source>
        <dbReference type="Proteomes" id="UP001313282"/>
    </source>
</evidence>
<dbReference type="AlphaFoldDB" id="A0AAN8MT98"/>
<dbReference type="EMBL" id="JAVHNR010000003">
    <property type="protein sequence ID" value="KAK6348529.1"/>
    <property type="molecule type" value="Genomic_DNA"/>
</dbReference>
<protein>
    <submittedName>
        <fullName evidence="1">Uncharacterized protein</fullName>
    </submittedName>
</protein>